<dbReference type="GO" id="GO:0004222">
    <property type="term" value="F:metalloendopeptidase activity"/>
    <property type="evidence" value="ECO:0007669"/>
    <property type="project" value="InterPro"/>
</dbReference>
<organism evidence="2 3">
    <name type="scientific">Haemaphysalis longicornis</name>
    <name type="common">Bush tick</name>
    <dbReference type="NCBI Taxonomy" id="44386"/>
    <lineage>
        <taxon>Eukaryota</taxon>
        <taxon>Metazoa</taxon>
        <taxon>Ecdysozoa</taxon>
        <taxon>Arthropoda</taxon>
        <taxon>Chelicerata</taxon>
        <taxon>Arachnida</taxon>
        <taxon>Acari</taxon>
        <taxon>Parasitiformes</taxon>
        <taxon>Ixodida</taxon>
        <taxon>Ixodoidea</taxon>
        <taxon>Ixodidae</taxon>
        <taxon>Haemaphysalinae</taxon>
        <taxon>Haemaphysalis</taxon>
    </lineage>
</organism>
<dbReference type="GO" id="GO:0016485">
    <property type="term" value="P:protein processing"/>
    <property type="evidence" value="ECO:0007669"/>
    <property type="project" value="TreeGrafter"/>
</dbReference>
<dbReference type="PROSITE" id="PS51885">
    <property type="entry name" value="NEPRILYSIN"/>
    <property type="match status" value="1"/>
</dbReference>
<proteinExistence type="predicted"/>
<keyword evidence="3" id="KW-1185">Reference proteome</keyword>
<dbReference type="InterPro" id="IPR024079">
    <property type="entry name" value="MetalloPept_cat_dom_sf"/>
</dbReference>
<accession>A0A9J6G238</accession>
<dbReference type="OrthoDB" id="6475849at2759"/>
<dbReference type="InterPro" id="IPR000718">
    <property type="entry name" value="Peptidase_M13"/>
</dbReference>
<reference evidence="2 3" key="1">
    <citation type="journal article" date="2020" name="Cell">
        <title>Large-Scale Comparative Analyses of Tick Genomes Elucidate Their Genetic Diversity and Vector Capacities.</title>
        <authorList>
            <consortium name="Tick Genome and Microbiome Consortium (TIGMIC)"/>
            <person name="Jia N."/>
            <person name="Wang J."/>
            <person name="Shi W."/>
            <person name="Du L."/>
            <person name="Sun Y."/>
            <person name="Zhan W."/>
            <person name="Jiang J.F."/>
            <person name="Wang Q."/>
            <person name="Zhang B."/>
            <person name="Ji P."/>
            <person name="Bell-Sakyi L."/>
            <person name="Cui X.M."/>
            <person name="Yuan T.T."/>
            <person name="Jiang B.G."/>
            <person name="Yang W.F."/>
            <person name="Lam T.T."/>
            <person name="Chang Q.C."/>
            <person name="Ding S.J."/>
            <person name="Wang X.J."/>
            <person name="Zhu J.G."/>
            <person name="Ruan X.D."/>
            <person name="Zhao L."/>
            <person name="Wei J.T."/>
            <person name="Ye R.Z."/>
            <person name="Que T.C."/>
            <person name="Du C.H."/>
            <person name="Zhou Y.H."/>
            <person name="Cheng J.X."/>
            <person name="Dai P.F."/>
            <person name="Guo W.B."/>
            <person name="Han X.H."/>
            <person name="Huang E.J."/>
            <person name="Li L.F."/>
            <person name="Wei W."/>
            <person name="Gao Y.C."/>
            <person name="Liu J.Z."/>
            <person name="Shao H.Z."/>
            <person name="Wang X."/>
            <person name="Wang C.C."/>
            <person name="Yang T.C."/>
            <person name="Huo Q.B."/>
            <person name="Li W."/>
            <person name="Chen H.Y."/>
            <person name="Chen S.E."/>
            <person name="Zhou L.G."/>
            <person name="Ni X.B."/>
            <person name="Tian J.H."/>
            <person name="Sheng Y."/>
            <person name="Liu T."/>
            <person name="Pan Y.S."/>
            <person name="Xia L.Y."/>
            <person name="Li J."/>
            <person name="Zhao F."/>
            <person name="Cao W.C."/>
        </authorList>
    </citation>
    <scope>NUCLEOTIDE SEQUENCE [LARGE SCALE GENOMIC DNA]</scope>
    <source>
        <strain evidence="2">HaeL-2018</strain>
    </source>
</reference>
<gene>
    <name evidence="2" type="ORF">HPB48_000315</name>
</gene>
<dbReference type="VEuPathDB" id="VectorBase:HLOH_059080"/>
<sequence>MILRSINGIFSASSNPLPPLDLLYHTTWWFHQLILTLTVYEIYSFVHRKYTTDLPTLYERARCSLEVAVTYPLPLAAADFTGRSNDERSTITRILSSVQSMAKDKLEKQTGLAKGLSDSLLAFLKVTRAVIWPSESAPGGMKETIRRLHGNTVNDSLGFFGQWHSSREQLQRSLTSKEHVLAAEVYRFDPTQLSHYTPALDVISVGIPALDSPFYYPDGTAAMLFGGLGFLYAHRLFFAMYEDRAASGDSNATTSVIEVPSCPREAYNQSSFTSLPALEVAYAAYTQYLNGTQDGRIKGAENVTPDQLFFLTVCHTLCGEGLENRMLKACNDAVRNFPPFARAFNCPDKSPMNLETKCSFFPAR</sequence>
<dbReference type="OMA" id="CPREAYN"/>
<dbReference type="SUPFAM" id="SSF55486">
    <property type="entry name" value="Metalloproteases ('zincins'), catalytic domain"/>
    <property type="match status" value="1"/>
</dbReference>
<comment type="caution">
    <text evidence="2">The sequence shown here is derived from an EMBL/GenBank/DDBJ whole genome shotgun (WGS) entry which is preliminary data.</text>
</comment>
<dbReference type="Gene3D" id="3.40.390.10">
    <property type="entry name" value="Collagenase (Catalytic Domain)"/>
    <property type="match status" value="1"/>
</dbReference>
<protein>
    <recommendedName>
        <fullName evidence="1">Peptidase M13 C-terminal domain-containing protein</fullName>
    </recommendedName>
</protein>
<dbReference type="PANTHER" id="PTHR11733">
    <property type="entry name" value="ZINC METALLOPROTEASE FAMILY M13 NEPRILYSIN-RELATED"/>
    <property type="match status" value="1"/>
</dbReference>
<dbReference type="PANTHER" id="PTHR11733:SF241">
    <property type="entry name" value="GH26575P-RELATED"/>
    <property type="match status" value="1"/>
</dbReference>
<evidence type="ECO:0000313" key="2">
    <source>
        <dbReference type="EMBL" id="KAH9368544.1"/>
    </source>
</evidence>
<dbReference type="InterPro" id="IPR018497">
    <property type="entry name" value="Peptidase_M13_C"/>
</dbReference>
<dbReference type="Pfam" id="PF01431">
    <property type="entry name" value="Peptidase_M13"/>
    <property type="match status" value="1"/>
</dbReference>
<dbReference type="EMBL" id="JABSTR010000004">
    <property type="protein sequence ID" value="KAH9368544.1"/>
    <property type="molecule type" value="Genomic_DNA"/>
</dbReference>
<feature type="domain" description="Peptidase M13 C-terminal" evidence="1">
    <location>
        <begin position="277"/>
        <end position="359"/>
    </location>
</feature>
<dbReference type="AlphaFoldDB" id="A0A9J6G238"/>
<dbReference type="Proteomes" id="UP000821853">
    <property type="component" value="Chromosome 2"/>
</dbReference>
<evidence type="ECO:0000259" key="1">
    <source>
        <dbReference type="Pfam" id="PF01431"/>
    </source>
</evidence>
<evidence type="ECO:0000313" key="3">
    <source>
        <dbReference type="Proteomes" id="UP000821853"/>
    </source>
</evidence>
<dbReference type="GO" id="GO:0005886">
    <property type="term" value="C:plasma membrane"/>
    <property type="evidence" value="ECO:0007669"/>
    <property type="project" value="TreeGrafter"/>
</dbReference>
<name>A0A9J6G238_HAELO</name>